<keyword evidence="2" id="KW-0012">Acyltransferase</keyword>
<dbReference type="PANTHER" id="PTHR45670:SF1">
    <property type="entry name" value="E3 UBIQUITIN-PROTEIN LIGASE HECTD1"/>
    <property type="match status" value="1"/>
</dbReference>
<evidence type="ECO:0000256" key="1">
    <source>
        <dbReference type="ARBA" id="ARBA00022679"/>
    </source>
</evidence>
<sequence>MIGANIHTQFLRALSITARASPQLSADLLKMNIVDTLYQILTGVSPPSGSQDIAMKIDKNIVMQALIRTPRDQVFETLNVICELLPSVSLEGLTFLDDLFDAGYPGDELISLSTRSRKSPNDKRLELLEGCKEE</sequence>
<dbReference type="PANTHER" id="PTHR45670">
    <property type="entry name" value="E3 UBIQUITIN-PROTEIN LIGASE TRIP12"/>
    <property type="match status" value="1"/>
</dbReference>
<dbReference type="GO" id="GO:0061630">
    <property type="term" value="F:ubiquitin protein ligase activity"/>
    <property type="evidence" value="ECO:0007669"/>
    <property type="project" value="UniProtKB-EC"/>
</dbReference>
<dbReference type="InterPro" id="IPR045322">
    <property type="entry name" value="HECTD1/TRIP12-like"/>
</dbReference>
<accession>A0ABR0M2G7</accession>
<gene>
    <name evidence="2" type="primary">UFD4_4</name>
    <name evidence="2" type="ORF">LTR16_009763</name>
</gene>
<evidence type="ECO:0000313" key="2">
    <source>
        <dbReference type="EMBL" id="KAK5277457.1"/>
    </source>
</evidence>
<dbReference type="EMBL" id="JAVRRA010002623">
    <property type="protein sequence ID" value="KAK5277457.1"/>
    <property type="molecule type" value="Genomic_DNA"/>
</dbReference>
<keyword evidence="3" id="KW-1185">Reference proteome</keyword>
<reference evidence="2 3" key="1">
    <citation type="submission" date="2023-08" db="EMBL/GenBank/DDBJ databases">
        <title>Black Yeasts Isolated from many extreme environments.</title>
        <authorList>
            <person name="Coleine C."/>
            <person name="Stajich J.E."/>
            <person name="Selbmann L."/>
        </authorList>
    </citation>
    <scope>NUCLEOTIDE SEQUENCE [LARGE SCALE GENOMIC DNA]</scope>
    <source>
        <strain evidence="2 3">CCFEE 536</strain>
    </source>
</reference>
<feature type="non-terminal residue" evidence="2">
    <location>
        <position position="134"/>
    </location>
</feature>
<proteinExistence type="predicted"/>
<protein>
    <submittedName>
        <fullName evidence="2">Ubiquitin fusion degradation protein 4</fullName>
        <ecNumber evidence="2">2.3.2.26</ecNumber>
    </submittedName>
</protein>
<evidence type="ECO:0000313" key="3">
    <source>
        <dbReference type="Proteomes" id="UP001357485"/>
    </source>
</evidence>
<dbReference type="SUPFAM" id="SSF48371">
    <property type="entry name" value="ARM repeat"/>
    <property type="match status" value="1"/>
</dbReference>
<dbReference type="Proteomes" id="UP001357485">
    <property type="component" value="Unassembled WGS sequence"/>
</dbReference>
<dbReference type="InterPro" id="IPR016024">
    <property type="entry name" value="ARM-type_fold"/>
</dbReference>
<keyword evidence="1 2" id="KW-0808">Transferase</keyword>
<name>A0ABR0M2G7_9PEZI</name>
<organism evidence="2 3">
    <name type="scientific">Cryomyces antarcticus</name>
    <dbReference type="NCBI Taxonomy" id="329879"/>
    <lineage>
        <taxon>Eukaryota</taxon>
        <taxon>Fungi</taxon>
        <taxon>Dikarya</taxon>
        <taxon>Ascomycota</taxon>
        <taxon>Pezizomycotina</taxon>
        <taxon>Dothideomycetes</taxon>
        <taxon>Dothideomycetes incertae sedis</taxon>
        <taxon>Cryomyces</taxon>
    </lineage>
</organism>
<dbReference type="EC" id="2.3.2.26" evidence="2"/>
<comment type="caution">
    <text evidence="2">The sequence shown here is derived from an EMBL/GenBank/DDBJ whole genome shotgun (WGS) entry which is preliminary data.</text>
</comment>